<gene>
    <name evidence="2" type="ORF">Q0590_20390</name>
</gene>
<keyword evidence="1" id="KW-1133">Transmembrane helix</keyword>
<evidence type="ECO:0000256" key="1">
    <source>
        <dbReference type="SAM" id="Phobius"/>
    </source>
</evidence>
<reference evidence="2" key="1">
    <citation type="submission" date="2023-07" db="EMBL/GenBank/DDBJ databases">
        <title>The genome sequence of Rhodocytophaga aerolata KACC 12507.</title>
        <authorList>
            <person name="Zhang X."/>
        </authorList>
    </citation>
    <scope>NUCLEOTIDE SEQUENCE</scope>
    <source>
        <strain evidence="2">KACC 12507</strain>
    </source>
</reference>
<evidence type="ECO:0008006" key="4">
    <source>
        <dbReference type="Google" id="ProtNLM"/>
    </source>
</evidence>
<keyword evidence="1" id="KW-0472">Membrane</keyword>
<sequence>MKIQSAIQSSPDTMQSVTVKILRIALVVFILVTIGMKLMDYQSLLPLIFLAVIMTIGTILMILHMATTGKVKAKGAKRRRKHLLPFIYDRKKIHRSESINRAIRSTKPRTNTRIDE</sequence>
<keyword evidence="1" id="KW-0812">Transmembrane</keyword>
<dbReference type="RefSeq" id="WP_302039448.1">
    <property type="nucleotide sequence ID" value="NZ_JAUKPO010000013.1"/>
</dbReference>
<evidence type="ECO:0000313" key="3">
    <source>
        <dbReference type="Proteomes" id="UP001168528"/>
    </source>
</evidence>
<keyword evidence="3" id="KW-1185">Reference proteome</keyword>
<feature type="transmembrane region" description="Helical" evidence="1">
    <location>
        <begin position="45"/>
        <end position="71"/>
    </location>
</feature>
<feature type="transmembrane region" description="Helical" evidence="1">
    <location>
        <begin position="21"/>
        <end position="39"/>
    </location>
</feature>
<evidence type="ECO:0000313" key="2">
    <source>
        <dbReference type="EMBL" id="MDO1448648.1"/>
    </source>
</evidence>
<proteinExistence type="predicted"/>
<comment type="caution">
    <text evidence="2">The sequence shown here is derived from an EMBL/GenBank/DDBJ whole genome shotgun (WGS) entry which is preliminary data.</text>
</comment>
<protein>
    <recommendedName>
        <fullName evidence="4">DUF2892 domain-containing protein</fullName>
    </recommendedName>
</protein>
<dbReference type="Proteomes" id="UP001168528">
    <property type="component" value="Unassembled WGS sequence"/>
</dbReference>
<name>A0ABT8RBT9_9BACT</name>
<accession>A0ABT8RBT9</accession>
<organism evidence="2 3">
    <name type="scientific">Rhodocytophaga aerolata</name>
    <dbReference type="NCBI Taxonomy" id="455078"/>
    <lineage>
        <taxon>Bacteria</taxon>
        <taxon>Pseudomonadati</taxon>
        <taxon>Bacteroidota</taxon>
        <taxon>Cytophagia</taxon>
        <taxon>Cytophagales</taxon>
        <taxon>Rhodocytophagaceae</taxon>
        <taxon>Rhodocytophaga</taxon>
    </lineage>
</organism>
<dbReference type="EMBL" id="JAUKPO010000013">
    <property type="protein sequence ID" value="MDO1448648.1"/>
    <property type="molecule type" value="Genomic_DNA"/>
</dbReference>